<feature type="transmembrane region" description="Helical" evidence="1">
    <location>
        <begin position="212"/>
        <end position="236"/>
    </location>
</feature>
<name>A0A919IRL1_9ACTN</name>
<evidence type="ECO:0000313" key="4">
    <source>
        <dbReference type="Proteomes" id="UP000619479"/>
    </source>
</evidence>
<proteinExistence type="predicted"/>
<dbReference type="PANTHER" id="PTHR34473">
    <property type="entry name" value="UPF0699 TRANSMEMBRANE PROTEIN YDBS"/>
    <property type="match status" value="1"/>
</dbReference>
<keyword evidence="1" id="KW-1133">Transmembrane helix</keyword>
<dbReference type="AlphaFoldDB" id="A0A919IRL1"/>
<dbReference type="PIRSF" id="PIRSF026631">
    <property type="entry name" value="UCP026631"/>
    <property type="match status" value="1"/>
</dbReference>
<protein>
    <recommendedName>
        <fullName evidence="2">YdbS-like PH domain-containing protein</fullName>
    </recommendedName>
</protein>
<comment type="caution">
    <text evidence="3">The sequence shown here is derived from an EMBL/GenBank/DDBJ whole genome shotgun (WGS) entry which is preliminary data.</text>
</comment>
<evidence type="ECO:0000313" key="3">
    <source>
        <dbReference type="EMBL" id="GID70889.1"/>
    </source>
</evidence>
<keyword evidence="1" id="KW-0472">Membrane</keyword>
<feature type="transmembrane region" description="Helical" evidence="1">
    <location>
        <begin position="38"/>
        <end position="60"/>
    </location>
</feature>
<feature type="transmembrane region" description="Helical" evidence="1">
    <location>
        <begin position="378"/>
        <end position="399"/>
    </location>
</feature>
<evidence type="ECO:0000256" key="1">
    <source>
        <dbReference type="SAM" id="Phobius"/>
    </source>
</evidence>
<accession>A0A919IRL1</accession>
<evidence type="ECO:0000259" key="2">
    <source>
        <dbReference type="Pfam" id="PF03703"/>
    </source>
</evidence>
<feature type="transmembrane region" description="Helical" evidence="1">
    <location>
        <begin position="12"/>
        <end position="32"/>
    </location>
</feature>
<feature type="domain" description="YdbS-like PH" evidence="2">
    <location>
        <begin position="399"/>
        <end position="473"/>
    </location>
</feature>
<sequence>MTWERLEPRMVAVSLTWLLPPLGSTLLTLLLTGGDLNLAAVITLGAIVLTFVVIAAVFAVRLATTRFRLDGDRVELRSGLLLRRHRTVPRDRIRSVDVTATPIHQLLGLRVVRINPGVQAGAGRREVVLDGVGVARAESLRRLLDPGDAAPDTALAVLTWRWLRYAPLSVWGVAGVGVVVGGFFRLLDSLRINPADVGFLRDIWSGLTGMPLWAAIVLPVLIVLGLGALTSLSTFVEGWWGYRLEVTGDAIDVRRGLFSTRSVWLDRARLRGVQISEPHPLRWARGARLNAIAIGLGTSEDRSTSNRSALLPPAPRSEAFRVTAGILQEEPDLLYGLKLTGAPRAALRRRLSWGLGGVLLLEAPLVLLGALLTDVLLHIAWISAAVLVPLAIAGAVDAYRNLGSGLHGNYLVTRYGTYNRRTVLLDRAGILGWSIDQSVFQRRAGIATFVAMVGAGRGGYKIRDVAVADGLALASAATPGMLDELLGVP</sequence>
<dbReference type="PANTHER" id="PTHR34473:SF2">
    <property type="entry name" value="UPF0699 TRANSMEMBRANE PROTEIN YDBT"/>
    <property type="match status" value="1"/>
</dbReference>
<dbReference type="EMBL" id="BOMH01000087">
    <property type="protein sequence ID" value="GID70889.1"/>
    <property type="molecule type" value="Genomic_DNA"/>
</dbReference>
<reference evidence="3" key="1">
    <citation type="submission" date="2021-01" db="EMBL/GenBank/DDBJ databases">
        <title>Whole genome shotgun sequence of Actinoplanes cyaneus NBRC 14990.</title>
        <authorList>
            <person name="Komaki H."/>
            <person name="Tamura T."/>
        </authorList>
    </citation>
    <scope>NUCLEOTIDE SEQUENCE</scope>
    <source>
        <strain evidence="3">NBRC 14990</strain>
    </source>
</reference>
<feature type="domain" description="YdbS-like PH" evidence="2">
    <location>
        <begin position="64"/>
        <end position="143"/>
    </location>
</feature>
<feature type="transmembrane region" description="Helical" evidence="1">
    <location>
        <begin position="168"/>
        <end position="187"/>
    </location>
</feature>
<dbReference type="InterPro" id="IPR005182">
    <property type="entry name" value="YdbS-like_PH"/>
</dbReference>
<gene>
    <name evidence="3" type="ORF">Acy02nite_87700</name>
</gene>
<dbReference type="RefSeq" id="WP_203755327.1">
    <property type="nucleotide sequence ID" value="NZ_BAAAUC010000010.1"/>
</dbReference>
<feature type="transmembrane region" description="Helical" evidence="1">
    <location>
        <begin position="351"/>
        <end position="372"/>
    </location>
</feature>
<dbReference type="InterPro" id="IPR014529">
    <property type="entry name" value="UCP026631"/>
</dbReference>
<keyword evidence="4" id="KW-1185">Reference proteome</keyword>
<keyword evidence="1" id="KW-0812">Transmembrane</keyword>
<dbReference type="Pfam" id="PF03703">
    <property type="entry name" value="bPH_2"/>
    <property type="match status" value="2"/>
</dbReference>
<organism evidence="3 4">
    <name type="scientific">Actinoplanes cyaneus</name>
    <dbReference type="NCBI Taxonomy" id="52696"/>
    <lineage>
        <taxon>Bacteria</taxon>
        <taxon>Bacillati</taxon>
        <taxon>Actinomycetota</taxon>
        <taxon>Actinomycetes</taxon>
        <taxon>Micromonosporales</taxon>
        <taxon>Micromonosporaceae</taxon>
        <taxon>Actinoplanes</taxon>
    </lineage>
</organism>
<dbReference type="Proteomes" id="UP000619479">
    <property type="component" value="Unassembled WGS sequence"/>
</dbReference>